<dbReference type="InterPro" id="IPR046373">
    <property type="entry name" value="Acyl-CoA_Oxase/DH_mid-dom_sf"/>
</dbReference>
<evidence type="ECO:0000259" key="7">
    <source>
        <dbReference type="Pfam" id="PF02770"/>
    </source>
</evidence>
<evidence type="ECO:0000259" key="8">
    <source>
        <dbReference type="Pfam" id="PF02771"/>
    </source>
</evidence>
<dbReference type="RefSeq" id="WP_320507648.1">
    <property type="nucleotide sequence ID" value="NZ_JAXCLW010000002.1"/>
</dbReference>
<evidence type="ECO:0000256" key="1">
    <source>
        <dbReference type="ARBA" id="ARBA00001974"/>
    </source>
</evidence>
<comment type="cofactor">
    <cofactor evidence="1 5">
        <name>FAD</name>
        <dbReference type="ChEBI" id="CHEBI:57692"/>
    </cofactor>
</comment>
<proteinExistence type="inferred from homology"/>
<evidence type="ECO:0000256" key="2">
    <source>
        <dbReference type="ARBA" id="ARBA00009347"/>
    </source>
</evidence>
<accession>A0ABU5EAF2</accession>
<dbReference type="InterPro" id="IPR009100">
    <property type="entry name" value="AcylCoA_DH/oxidase_NM_dom_sf"/>
</dbReference>
<keyword evidence="3 5" id="KW-0285">Flavoprotein</keyword>
<keyword evidence="10" id="KW-1185">Reference proteome</keyword>
<dbReference type="Pfam" id="PF02770">
    <property type="entry name" value="Acyl-CoA_dh_M"/>
    <property type="match status" value="1"/>
</dbReference>
<dbReference type="Gene3D" id="2.40.110.10">
    <property type="entry name" value="Butyryl-CoA Dehydrogenase, subunit A, domain 2"/>
    <property type="match status" value="1"/>
</dbReference>
<dbReference type="InterPro" id="IPR006091">
    <property type="entry name" value="Acyl-CoA_Oxase/DH_mid-dom"/>
</dbReference>
<dbReference type="PROSITE" id="PS00072">
    <property type="entry name" value="ACYL_COA_DH_1"/>
    <property type="match status" value="1"/>
</dbReference>
<reference evidence="9 10" key="1">
    <citation type="journal article" date="2016" name="Antonie Van Leeuwenhoek">
        <title>Dongia soli sp. nov., isolated from soil from Dokdo, Korea.</title>
        <authorList>
            <person name="Kim D.U."/>
            <person name="Lee H."/>
            <person name="Kim H."/>
            <person name="Kim S.G."/>
            <person name="Ka J.O."/>
        </authorList>
    </citation>
    <scope>NUCLEOTIDE SEQUENCE [LARGE SCALE GENOMIC DNA]</scope>
    <source>
        <strain evidence="9 10">D78</strain>
    </source>
</reference>
<name>A0ABU5EAF2_9PROT</name>
<evidence type="ECO:0000313" key="10">
    <source>
        <dbReference type="Proteomes" id="UP001279642"/>
    </source>
</evidence>
<keyword evidence="4 5" id="KW-0274">FAD</keyword>
<evidence type="ECO:0000259" key="6">
    <source>
        <dbReference type="Pfam" id="PF00441"/>
    </source>
</evidence>
<dbReference type="Proteomes" id="UP001279642">
    <property type="component" value="Unassembled WGS sequence"/>
</dbReference>
<organism evidence="9 10">
    <name type="scientific">Dongia soli</name>
    <dbReference type="NCBI Taxonomy" id="600628"/>
    <lineage>
        <taxon>Bacteria</taxon>
        <taxon>Pseudomonadati</taxon>
        <taxon>Pseudomonadota</taxon>
        <taxon>Alphaproteobacteria</taxon>
        <taxon>Rhodospirillales</taxon>
        <taxon>Dongiaceae</taxon>
        <taxon>Dongia</taxon>
    </lineage>
</organism>
<dbReference type="InterPro" id="IPR009075">
    <property type="entry name" value="AcylCo_DH/oxidase_C"/>
</dbReference>
<evidence type="ECO:0000256" key="5">
    <source>
        <dbReference type="RuleBase" id="RU362125"/>
    </source>
</evidence>
<gene>
    <name evidence="9" type="ORF">SMD27_06950</name>
</gene>
<protein>
    <submittedName>
        <fullName evidence="9">Acyl-CoA dehydrogenase family protein</fullName>
    </submittedName>
</protein>
<dbReference type="InterPro" id="IPR006089">
    <property type="entry name" value="Acyl-CoA_DH_CS"/>
</dbReference>
<evidence type="ECO:0000313" key="9">
    <source>
        <dbReference type="EMBL" id="MDY0882575.1"/>
    </source>
</evidence>
<comment type="similarity">
    <text evidence="2 5">Belongs to the acyl-CoA dehydrogenase family.</text>
</comment>
<feature type="domain" description="Acyl-CoA dehydrogenase/oxidase C-terminal" evidence="6">
    <location>
        <begin position="233"/>
        <end position="381"/>
    </location>
</feature>
<feature type="domain" description="Acyl-CoA oxidase/dehydrogenase middle" evidence="7">
    <location>
        <begin position="121"/>
        <end position="220"/>
    </location>
</feature>
<dbReference type="Pfam" id="PF00441">
    <property type="entry name" value="Acyl-CoA_dh_1"/>
    <property type="match status" value="1"/>
</dbReference>
<dbReference type="PANTHER" id="PTHR43884">
    <property type="entry name" value="ACYL-COA DEHYDROGENASE"/>
    <property type="match status" value="1"/>
</dbReference>
<evidence type="ECO:0000256" key="4">
    <source>
        <dbReference type="ARBA" id="ARBA00022827"/>
    </source>
</evidence>
<dbReference type="InterPro" id="IPR036250">
    <property type="entry name" value="AcylCo_DH-like_C"/>
</dbReference>
<dbReference type="SUPFAM" id="SSF47203">
    <property type="entry name" value="Acyl-CoA dehydrogenase C-terminal domain-like"/>
    <property type="match status" value="1"/>
</dbReference>
<dbReference type="InterPro" id="IPR013786">
    <property type="entry name" value="AcylCoA_DH/ox_N"/>
</dbReference>
<dbReference type="SUPFAM" id="SSF56645">
    <property type="entry name" value="Acyl-CoA dehydrogenase NM domain-like"/>
    <property type="match status" value="1"/>
</dbReference>
<dbReference type="Pfam" id="PF02771">
    <property type="entry name" value="Acyl-CoA_dh_N"/>
    <property type="match status" value="1"/>
</dbReference>
<feature type="domain" description="Acyl-CoA dehydrogenase/oxidase N-terminal" evidence="8">
    <location>
        <begin position="6"/>
        <end position="117"/>
    </location>
</feature>
<dbReference type="Gene3D" id="1.20.140.10">
    <property type="entry name" value="Butyryl-CoA Dehydrogenase, subunit A, domain 3"/>
    <property type="match status" value="1"/>
</dbReference>
<keyword evidence="5" id="KW-0560">Oxidoreductase</keyword>
<evidence type="ECO:0000256" key="3">
    <source>
        <dbReference type="ARBA" id="ARBA00022630"/>
    </source>
</evidence>
<comment type="caution">
    <text evidence="9">The sequence shown here is derived from an EMBL/GenBank/DDBJ whole genome shotgun (WGS) entry which is preliminary data.</text>
</comment>
<dbReference type="PANTHER" id="PTHR43884:SF40">
    <property type="entry name" value="ACYL-COA DEHYDROGENASE"/>
    <property type="match status" value="1"/>
</dbReference>
<dbReference type="PROSITE" id="PS00073">
    <property type="entry name" value="ACYL_COA_DH_2"/>
    <property type="match status" value="1"/>
</dbReference>
<dbReference type="EMBL" id="JAXCLW010000002">
    <property type="protein sequence ID" value="MDY0882575.1"/>
    <property type="molecule type" value="Genomic_DNA"/>
</dbReference>
<dbReference type="Gene3D" id="1.10.540.10">
    <property type="entry name" value="Acyl-CoA dehydrogenase/oxidase, N-terminal domain"/>
    <property type="match status" value="1"/>
</dbReference>
<dbReference type="InterPro" id="IPR037069">
    <property type="entry name" value="AcylCoA_DH/ox_N_sf"/>
</dbReference>
<sequence>MNFGLTTEQQMLVDSVKAFVEKELMPYENEVEQTDDVRPELIKQIHERAINAGFYAANMPEDLGGGGLDHVGLALLERELGRTSFALQYAVARPSNILRACNDEQKERYLLPAIRGERVECLALTEPNAGSDLRSMQTRAEQDGDDFIINGNKHFISYADVADFIVLFAASGVEETKRGPKKLITTFLVDKETPGLTVRKGHKSVSHRGFHHCELFFDNCRVNKRQVLGEVHHGFDVANTWLGATRLTVAAQCVGRAYRALDMALQWAAQRKQFGQAIGKFQGTSFKLADMVTEIEAANFLTLSAAWKSDEGTVTDSDYAMAKLYATEMLARVTDHTVQIFGGMGLMEEVGVERLWRDARVERIWDGTSEIQRHIISRALLRPFEQ</sequence>